<dbReference type="GO" id="GO:0008168">
    <property type="term" value="F:methyltransferase activity"/>
    <property type="evidence" value="ECO:0007669"/>
    <property type="project" value="UniProtKB-KW"/>
</dbReference>
<dbReference type="PANTHER" id="PTHR34203:SF15">
    <property type="entry name" value="SLL1173 PROTEIN"/>
    <property type="match status" value="1"/>
</dbReference>
<gene>
    <name evidence="2" type="ordered locus">Mpop_3549</name>
</gene>
<dbReference type="PANTHER" id="PTHR34203">
    <property type="entry name" value="METHYLTRANSFERASE, FKBM FAMILY PROTEIN"/>
    <property type="match status" value="1"/>
</dbReference>
<proteinExistence type="predicted"/>
<evidence type="ECO:0000313" key="2">
    <source>
        <dbReference type="EMBL" id="ACB81698.1"/>
    </source>
</evidence>
<evidence type="ECO:0000259" key="1">
    <source>
        <dbReference type="Pfam" id="PF05050"/>
    </source>
</evidence>
<dbReference type="EMBL" id="CP001029">
    <property type="protein sequence ID" value="ACB81698.1"/>
    <property type="molecule type" value="Genomic_DNA"/>
</dbReference>
<protein>
    <submittedName>
        <fullName evidence="2">Methyltransferase FkbM family</fullName>
    </submittedName>
</protein>
<dbReference type="HOGENOM" id="CLU_086956_0_0_5"/>
<dbReference type="AlphaFoldDB" id="B1ZLP8"/>
<dbReference type="NCBIfam" id="TIGR01444">
    <property type="entry name" value="fkbM_fam"/>
    <property type="match status" value="1"/>
</dbReference>
<sequence>MGGRSYKIGRNVSRWLGAVECLGLPGASRLLYEAYSGISRKSNYEVNVPGLHQPVKIRKKSTDINVFMQICAMGEYALDNFAQSSKVFQRYNNLVSRGIRPLIIDCGANSGMATLWWRKMFPLAKIVAIEAAADNFAALTRNTSGDEAIKCVHAAVWSHKTTVKLDNPADDMWAFRFSEESAPASESQSGLTDTVTIQEIVEEEADWESVLLVKIDIEGGERQLFSENTDWIGRVPLIIIETHDSLQPYDKTSLNFFRAVSAYDFEVCFSGENAFVYLS</sequence>
<dbReference type="Gene3D" id="3.40.50.150">
    <property type="entry name" value="Vaccinia Virus protein VP39"/>
    <property type="match status" value="1"/>
</dbReference>
<name>B1ZLP8_METPB</name>
<keyword evidence="2" id="KW-0808">Transferase</keyword>
<evidence type="ECO:0000313" key="3">
    <source>
        <dbReference type="Proteomes" id="UP000007136"/>
    </source>
</evidence>
<dbReference type="Pfam" id="PF05050">
    <property type="entry name" value="Methyltransf_21"/>
    <property type="match status" value="1"/>
</dbReference>
<keyword evidence="2" id="KW-0489">Methyltransferase</keyword>
<dbReference type="SUPFAM" id="SSF53335">
    <property type="entry name" value="S-adenosyl-L-methionine-dependent methyltransferases"/>
    <property type="match status" value="1"/>
</dbReference>
<organism evidence="2 3">
    <name type="scientific">Methylorubrum populi (strain ATCC BAA-705 / NCIMB 13946 / BJ001)</name>
    <name type="common">Methylobacterium populi</name>
    <dbReference type="NCBI Taxonomy" id="441620"/>
    <lineage>
        <taxon>Bacteria</taxon>
        <taxon>Pseudomonadati</taxon>
        <taxon>Pseudomonadota</taxon>
        <taxon>Alphaproteobacteria</taxon>
        <taxon>Hyphomicrobiales</taxon>
        <taxon>Methylobacteriaceae</taxon>
        <taxon>Methylorubrum</taxon>
    </lineage>
</organism>
<dbReference type="GO" id="GO:0032259">
    <property type="term" value="P:methylation"/>
    <property type="evidence" value="ECO:0007669"/>
    <property type="project" value="UniProtKB-KW"/>
</dbReference>
<dbReference type="KEGG" id="mpo:Mpop_3549"/>
<dbReference type="InterPro" id="IPR029063">
    <property type="entry name" value="SAM-dependent_MTases_sf"/>
</dbReference>
<reference evidence="2" key="1">
    <citation type="submission" date="2008-04" db="EMBL/GenBank/DDBJ databases">
        <title>Complete sequence of chromosome of Methylobacterium populi BJ001.</title>
        <authorList>
            <consortium name="US DOE Joint Genome Institute"/>
            <person name="Copeland A."/>
            <person name="Lucas S."/>
            <person name="Lapidus A."/>
            <person name="Glavina del Rio T."/>
            <person name="Dalin E."/>
            <person name="Tice H."/>
            <person name="Bruce D."/>
            <person name="Goodwin L."/>
            <person name="Pitluck S."/>
            <person name="Chertkov O."/>
            <person name="Brettin T."/>
            <person name="Detter J.C."/>
            <person name="Han C."/>
            <person name="Kuske C.R."/>
            <person name="Schmutz J."/>
            <person name="Larimer F."/>
            <person name="Land M."/>
            <person name="Hauser L."/>
            <person name="Kyrpides N."/>
            <person name="Mikhailova N."/>
            <person name="Marx C."/>
            <person name="Richardson P."/>
        </authorList>
    </citation>
    <scope>NUCLEOTIDE SEQUENCE [LARGE SCALE GENOMIC DNA]</scope>
    <source>
        <strain evidence="2">BJ001</strain>
    </source>
</reference>
<dbReference type="eggNOG" id="COG4122">
    <property type="taxonomic scope" value="Bacteria"/>
</dbReference>
<dbReference type="InterPro" id="IPR052514">
    <property type="entry name" value="SAM-dependent_MTase"/>
</dbReference>
<feature type="domain" description="Methyltransferase FkbM" evidence="1">
    <location>
        <begin position="105"/>
        <end position="255"/>
    </location>
</feature>
<dbReference type="InterPro" id="IPR006342">
    <property type="entry name" value="FkbM_mtfrase"/>
</dbReference>
<accession>B1ZLP8</accession>
<dbReference type="Proteomes" id="UP000007136">
    <property type="component" value="Chromosome"/>
</dbReference>